<evidence type="ECO:0000313" key="5">
    <source>
        <dbReference type="EMBL" id="KAE9222439.1"/>
    </source>
</evidence>
<dbReference type="EMBL" id="QXGB01000254">
    <property type="protein sequence ID" value="KAE9222439.1"/>
    <property type="molecule type" value="Genomic_DNA"/>
</dbReference>
<organism evidence="5 6">
    <name type="scientific">Phytophthora fragariae</name>
    <dbReference type="NCBI Taxonomy" id="53985"/>
    <lineage>
        <taxon>Eukaryota</taxon>
        <taxon>Sar</taxon>
        <taxon>Stramenopiles</taxon>
        <taxon>Oomycota</taxon>
        <taxon>Peronosporomycetes</taxon>
        <taxon>Peronosporales</taxon>
        <taxon>Peronosporaceae</taxon>
        <taxon>Phytophthora</taxon>
    </lineage>
</organism>
<comment type="caution">
    <text evidence="5">The sequence shown here is derived from an EMBL/GenBank/DDBJ whole genome shotgun (WGS) entry which is preliminary data.</text>
</comment>
<sequence length="469" mass="52284">MDSRASPISSGNVSLYNIGDILNLPASMDLLDDDDFESTMMMLDNTGSTASSPMSAFRREDPDNLELNLTGLSDAFNPLNTESPLATSAQHSLSAGSGGINSYLSPDLKIRISGRTPVGGDVHIKQENEMPDFSPVMDSFLRESWDDIVGSGTKFARSSFKSTSTCPSPFAISTTPGRVNPLPLNFYIPTPSPFGGQEVIAGILSTEQHTVPPRLLTLYLAGKNDAWLKDDDSLDVTLRGDVDTRRKKMRSSLKLTQYFDDSFDTKDGEVHVLVELQPQQQAEVTMVDQGWTATWVKEFRKNQLAPHQLPRLGELADFIENELPQKITLHQEIYDTWITKMTSPSPELMAKLFKIDNLKLCVNFLFRLGSRIVYATDPGDTETSFISFWDDLIRNILDFVLHNIGKSDRNSSRSASTGLNGPDYLFIVDDVCVFRGEEKDPGEQIETPRRELCDKLIWSYADSSSHSWN</sequence>
<dbReference type="Pfam" id="PF20147">
    <property type="entry name" value="Crinkler"/>
    <property type="match status" value="1"/>
</dbReference>
<evidence type="ECO:0000313" key="6">
    <source>
        <dbReference type="Proteomes" id="UP000433483"/>
    </source>
</evidence>
<comment type="subcellular location">
    <subcellularLocation>
        <location evidence="1">Host cell</location>
    </subcellularLocation>
    <subcellularLocation>
        <location evidence="2">Secreted</location>
    </subcellularLocation>
</comment>
<gene>
    <name evidence="5" type="ORF">PF005_g6681</name>
</gene>
<name>A0A6A3YNW2_9STRA</name>
<proteinExistence type="predicted"/>
<dbReference type="InterPro" id="IPR045379">
    <property type="entry name" value="Crinkler_N"/>
</dbReference>
<dbReference type="GO" id="GO:0005576">
    <property type="term" value="C:extracellular region"/>
    <property type="evidence" value="ECO:0007669"/>
    <property type="project" value="UniProtKB-SubCell"/>
</dbReference>
<dbReference type="AlphaFoldDB" id="A0A6A3YNW2"/>
<evidence type="ECO:0000256" key="1">
    <source>
        <dbReference type="ARBA" id="ARBA00004340"/>
    </source>
</evidence>
<evidence type="ECO:0000259" key="4">
    <source>
        <dbReference type="Pfam" id="PF20147"/>
    </source>
</evidence>
<dbReference type="GO" id="GO:0043657">
    <property type="term" value="C:host cell"/>
    <property type="evidence" value="ECO:0007669"/>
    <property type="project" value="UniProtKB-SubCell"/>
</dbReference>
<dbReference type="Proteomes" id="UP000433483">
    <property type="component" value="Unassembled WGS sequence"/>
</dbReference>
<dbReference type="OrthoDB" id="165806at2759"/>
<reference evidence="5 6" key="1">
    <citation type="submission" date="2018-08" db="EMBL/GenBank/DDBJ databases">
        <title>Genomic investigation of the strawberry pathogen Phytophthora fragariae indicates pathogenicity is determined by transcriptional variation in three key races.</title>
        <authorList>
            <person name="Adams T.M."/>
            <person name="Armitage A.D."/>
            <person name="Sobczyk M.K."/>
            <person name="Bates H.J."/>
            <person name="Dunwell J.M."/>
            <person name="Nellist C.F."/>
            <person name="Harrison R.J."/>
        </authorList>
    </citation>
    <scope>NUCLEOTIDE SEQUENCE [LARGE SCALE GENOMIC DNA]</scope>
    <source>
        <strain evidence="5 6">NOV-27</strain>
    </source>
</reference>
<keyword evidence="3" id="KW-0964">Secreted</keyword>
<protein>
    <recommendedName>
        <fullName evidence="4">Crinkler effector protein N-terminal domain-containing protein</fullName>
    </recommendedName>
</protein>
<feature type="domain" description="Crinkler effector protein N-terminal" evidence="4">
    <location>
        <begin position="205"/>
        <end position="275"/>
    </location>
</feature>
<evidence type="ECO:0000256" key="2">
    <source>
        <dbReference type="ARBA" id="ARBA00004613"/>
    </source>
</evidence>
<evidence type="ECO:0000256" key="3">
    <source>
        <dbReference type="ARBA" id="ARBA00022525"/>
    </source>
</evidence>
<keyword evidence="6" id="KW-1185">Reference proteome</keyword>
<accession>A0A6A3YNW2</accession>